<feature type="non-terminal residue" evidence="1">
    <location>
        <position position="144"/>
    </location>
</feature>
<dbReference type="EMBL" id="UINC01181513">
    <property type="protein sequence ID" value="SVD91239.1"/>
    <property type="molecule type" value="Genomic_DNA"/>
</dbReference>
<accession>A0A382Z7R4</accession>
<organism evidence="1">
    <name type="scientific">marine metagenome</name>
    <dbReference type="NCBI Taxonomy" id="408172"/>
    <lineage>
        <taxon>unclassified sequences</taxon>
        <taxon>metagenomes</taxon>
        <taxon>ecological metagenomes</taxon>
    </lineage>
</organism>
<sequence length="144" mass="16129">MVKKTLIYIFIYTLLVGCNTQNPLGSECEADCILDVSAPSLQTDENGYYHIEWLEGYDQTFSTLNANTGIDNFYKVYWGSDKGIIYGGEPVSCVNSASYTDEDGVAHTVLSVWEVMVTDTITIYAGYYDECNIEHMDSIKVIVE</sequence>
<reference evidence="1" key="1">
    <citation type="submission" date="2018-05" db="EMBL/GenBank/DDBJ databases">
        <authorList>
            <person name="Lanie J.A."/>
            <person name="Ng W.-L."/>
            <person name="Kazmierczak K.M."/>
            <person name="Andrzejewski T.M."/>
            <person name="Davidsen T.M."/>
            <person name="Wayne K.J."/>
            <person name="Tettelin H."/>
            <person name="Glass J.I."/>
            <person name="Rusch D."/>
            <person name="Podicherti R."/>
            <person name="Tsui H.-C.T."/>
            <person name="Winkler M.E."/>
        </authorList>
    </citation>
    <scope>NUCLEOTIDE SEQUENCE</scope>
</reference>
<name>A0A382Z7R4_9ZZZZ</name>
<proteinExistence type="predicted"/>
<dbReference type="PROSITE" id="PS51257">
    <property type="entry name" value="PROKAR_LIPOPROTEIN"/>
    <property type="match status" value="1"/>
</dbReference>
<evidence type="ECO:0000313" key="1">
    <source>
        <dbReference type="EMBL" id="SVD91239.1"/>
    </source>
</evidence>
<protein>
    <recommendedName>
        <fullName evidence="2">Ig-like domain-containing protein</fullName>
    </recommendedName>
</protein>
<evidence type="ECO:0008006" key="2">
    <source>
        <dbReference type="Google" id="ProtNLM"/>
    </source>
</evidence>
<dbReference type="AlphaFoldDB" id="A0A382Z7R4"/>
<gene>
    <name evidence="1" type="ORF">METZ01_LOCUS444093</name>
</gene>